<dbReference type="Proteomes" id="UP000626244">
    <property type="component" value="Unassembled WGS sequence"/>
</dbReference>
<accession>A0A8J3EZW8</accession>
<organism evidence="1 2">
    <name type="scientific">Gottfriedia solisilvae</name>
    <dbReference type="NCBI Taxonomy" id="1516104"/>
    <lineage>
        <taxon>Bacteria</taxon>
        <taxon>Bacillati</taxon>
        <taxon>Bacillota</taxon>
        <taxon>Bacilli</taxon>
        <taxon>Bacillales</taxon>
        <taxon>Bacillaceae</taxon>
        <taxon>Gottfriedia</taxon>
    </lineage>
</organism>
<dbReference type="InterPro" id="IPR036852">
    <property type="entry name" value="Peptidase_S8/S53_dom_sf"/>
</dbReference>
<dbReference type="GO" id="GO:0006508">
    <property type="term" value="P:proteolysis"/>
    <property type="evidence" value="ECO:0007669"/>
    <property type="project" value="InterPro"/>
</dbReference>
<evidence type="ECO:0000313" key="2">
    <source>
        <dbReference type="Proteomes" id="UP000626244"/>
    </source>
</evidence>
<sequence length="52" mass="5495">MSISAGNSANLGSGIDNPYAENQDIGLVGSPGLSTNKRNLLKLISKKSLWTY</sequence>
<dbReference type="RefSeq" id="WP_158093182.1">
    <property type="nucleotide sequence ID" value="NZ_BMHB01000001.1"/>
</dbReference>
<evidence type="ECO:0000313" key="1">
    <source>
        <dbReference type="EMBL" id="GGI10944.1"/>
    </source>
</evidence>
<proteinExistence type="predicted"/>
<protein>
    <submittedName>
        <fullName evidence="1">Uncharacterized protein</fullName>
    </submittedName>
</protein>
<gene>
    <name evidence="1" type="ORF">GCM10007380_05350</name>
</gene>
<keyword evidence="2" id="KW-1185">Reference proteome</keyword>
<dbReference type="EMBL" id="BMHB01000001">
    <property type="protein sequence ID" value="GGI10944.1"/>
    <property type="molecule type" value="Genomic_DNA"/>
</dbReference>
<reference evidence="2" key="1">
    <citation type="journal article" date="2019" name="Int. J. Syst. Evol. Microbiol.">
        <title>The Global Catalogue of Microorganisms (GCM) 10K type strain sequencing project: providing services to taxonomists for standard genome sequencing and annotation.</title>
        <authorList>
            <consortium name="The Broad Institute Genomics Platform"/>
            <consortium name="The Broad Institute Genome Sequencing Center for Infectious Disease"/>
            <person name="Wu L."/>
            <person name="Ma J."/>
        </authorList>
    </citation>
    <scope>NUCLEOTIDE SEQUENCE [LARGE SCALE GENOMIC DNA]</scope>
    <source>
        <strain evidence="2">CGMCC 1.14993</strain>
    </source>
</reference>
<name>A0A8J3EZW8_9BACI</name>
<dbReference type="GO" id="GO:0004252">
    <property type="term" value="F:serine-type endopeptidase activity"/>
    <property type="evidence" value="ECO:0007669"/>
    <property type="project" value="InterPro"/>
</dbReference>
<dbReference type="AlphaFoldDB" id="A0A8J3EZW8"/>
<dbReference type="Gene3D" id="3.40.50.200">
    <property type="entry name" value="Peptidase S8/S53 domain"/>
    <property type="match status" value="1"/>
</dbReference>
<comment type="caution">
    <text evidence="1">The sequence shown here is derived from an EMBL/GenBank/DDBJ whole genome shotgun (WGS) entry which is preliminary data.</text>
</comment>